<name>K0SEM0_THAOC</name>
<gene>
    <name evidence="3" type="ORF">THAOC_14687</name>
</gene>
<keyword evidence="4" id="KW-1185">Reference proteome</keyword>
<evidence type="ECO:0000256" key="2">
    <source>
        <dbReference type="SAM" id="Phobius"/>
    </source>
</evidence>
<feature type="transmembrane region" description="Helical" evidence="2">
    <location>
        <begin position="54"/>
        <end position="74"/>
    </location>
</feature>
<reference evidence="3 4" key="1">
    <citation type="journal article" date="2012" name="Genome Biol.">
        <title>Genome and low-iron response of an oceanic diatom adapted to chronic iron limitation.</title>
        <authorList>
            <person name="Lommer M."/>
            <person name="Specht M."/>
            <person name="Roy A.S."/>
            <person name="Kraemer L."/>
            <person name="Andreson R."/>
            <person name="Gutowska M.A."/>
            <person name="Wolf J."/>
            <person name="Bergner S.V."/>
            <person name="Schilhabel M.B."/>
            <person name="Klostermeier U.C."/>
            <person name="Beiko R.G."/>
            <person name="Rosenstiel P."/>
            <person name="Hippler M."/>
            <person name="Laroche J."/>
        </authorList>
    </citation>
    <scope>NUCLEOTIDE SEQUENCE [LARGE SCALE GENOMIC DNA]</scope>
    <source>
        <strain evidence="3 4">CCMP1005</strain>
    </source>
</reference>
<dbReference type="EMBL" id="AGNL01017123">
    <property type="protein sequence ID" value="EJK64568.1"/>
    <property type="molecule type" value="Genomic_DNA"/>
</dbReference>
<comment type="caution">
    <text evidence="3">The sequence shown here is derived from an EMBL/GenBank/DDBJ whole genome shotgun (WGS) entry which is preliminary data.</text>
</comment>
<dbReference type="Proteomes" id="UP000266841">
    <property type="component" value="Unassembled WGS sequence"/>
</dbReference>
<protein>
    <submittedName>
        <fullName evidence="3">Uncharacterized protein</fullName>
    </submittedName>
</protein>
<feature type="compositionally biased region" description="Low complexity" evidence="1">
    <location>
        <begin position="169"/>
        <end position="183"/>
    </location>
</feature>
<evidence type="ECO:0000313" key="3">
    <source>
        <dbReference type="EMBL" id="EJK64568.1"/>
    </source>
</evidence>
<feature type="region of interest" description="Disordered" evidence="1">
    <location>
        <begin position="153"/>
        <end position="212"/>
    </location>
</feature>
<evidence type="ECO:0000256" key="1">
    <source>
        <dbReference type="SAM" id="MobiDB-lite"/>
    </source>
</evidence>
<accession>K0SEM0</accession>
<keyword evidence="2" id="KW-0812">Transmembrane</keyword>
<dbReference type="AlphaFoldDB" id="K0SEM0"/>
<proteinExistence type="predicted"/>
<keyword evidence="2" id="KW-1133">Transmembrane helix</keyword>
<evidence type="ECO:0000313" key="4">
    <source>
        <dbReference type="Proteomes" id="UP000266841"/>
    </source>
</evidence>
<feature type="compositionally biased region" description="Polar residues" evidence="1">
    <location>
        <begin position="203"/>
        <end position="212"/>
    </location>
</feature>
<sequence length="212" mass="22821">MFALFKQQEEVAEDPSVVSSLVDALASFNDALSEQIAIVGTSILAARENMSPQLTYAVIVLPLFLLVTIATVFISRPTKASSKFEDGASRSLPSVASLEESEITKLTLMLSLNKPPTGDDSSQSDCDAGDDISDDGSVEFTYQDFKDATFDDEVSELADTPSSTPPRSSPRRAASLRSRMSTRGLRKRLSSLSARNLVKSDSKSQVTAEVSK</sequence>
<organism evidence="3 4">
    <name type="scientific">Thalassiosira oceanica</name>
    <name type="common">Marine diatom</name>
    <dbReference type="NCBI Taxonomy" id="159749"/>
    <lineage>
        <taxon>Eukaryota</taxon>
        <taxon>Sar</taxon>
        <taxon>Stramenopiles</taxon>
        <taxon>Ochrophyta</taxon>
        <taxon>Bacillariophyta</taxon>
        <taxon>Coscinodiscophyceae</taxon>
        <taxon>Thalassiosirophycidae</taxon>
        <taxon>Thalassiosirales</taxon>
        <taxon>Thalassiosiraceae</taxon>
        <taxon>Thalassiosira</taxon>
    </lineage>
</organism>
<feature type="region of interest" description="Disordered" evidence="1">
    <location>
        <begin position="111"/>
        <end position="133"/>
    </location>
</feature>
<keyword evidence="2" id="KW-0472">Membrane</keyword>